<dbReference type="Gene3D" id="1.10.630.10">
    <property type="entry name" value="Cytochrome P450"/>
    <property type="match status" value="1"/>
</dbReference>
<dbReference type="Pfam" id="PF00067">
    <property type="entry name" value="p450"/>
    <property type="match status" value="1"/>
</dbReference>
<evidence type="ECO:0000313" key="11">
    <source>
        <dbReference type="Proteomes" id="UP001415857"/>
    </source>
</evidence>
<evidence type="ECO:0008006" key="12">
    <source>
        <dbReference type="Google" id="ProtNLM"/>
    </source>
</evidence>
<dbReference type="InterPro" id="IPR036396">
    <property type="entry name" value="Cyt_P450_sf"/>
</dbReference>
<dbReference type="EMBL" id="JBBPBK010000003">
    <property type="protein sequence ID" value="KAK9289239.1"/>
    <property type="molecule type" value="Genomic_DNA"/>
</dbReference>
<comment type="subcellular location">
    <subcellularLocation>
        <location evidence="2">Membrane</location>
    </subcellularLocation>
</comment>
<keyword evidence="11" id="KW-1185">Reference proteome</keyword>
<comment type="caution">
    <text evidence="10">The sequence shown here is derived from an EMBL/GenBank/DDBJ whole genome shotgun (WGS) entry which is preliminary data.</text>
</comment>
<dbReference type="GO" id="GO:0016020">
    <property type="term" value="C:membrane"/>
    <property type="evidence" value="ECO:0007669"/>
    <property type="project" value="UniProtKB-SubCell"/>
</dbReference>
<evidence type="ECO:0000256" key="9">
    <source>
        <dbReference type="ARBA" id="ARBA00023136"/>
    </source>
</evidence>
<keyword evidence="8" id="KW-0503">Monooxygenase</keyword>
<evidence type="ECO:0000256" key="6">
    <source>
        <dbReference type="ARBA" id="ARBA00023002"/>
    </source>
</evidence>
<dbReference type="Proteomes" id="UP001415857">
    <property type="component" value="Unassembled WGS sequence"/>
</dbReference>
<dbReference type="GO" id="GO:0016705">
    <property type="term" value="F:oxidoreductase activity, acting on paired donors, with incorporation or reduction of molecular oxygen"/>
    <property type="evidence" value="ECO:0007669"/>
    <property type="project" value="InterPro"/>
</dbReference>
<evidence type="ECO:0000256" key="5">
    <source>
        <dbReference type="ARBA" id="ARBA00022723"/>
    </source>
</evidence>
<dbReference type="PANTHER" id="PTHR47943">
    <property type="entry name" value="CYTOCHROME P450 93A3-LIKE"/>
    <property type="match status" value="1"/>
</dbReference>
<evidence type="ECO:0000256" key="8">
    <source>
        <dbReference type="ARBA" id="ARBA00023033"/>
    </source>
</evidence>
<keyword evidence="5" id="KW-0479">Metal-binding</keyword>
<keyword evidence="9" id="KW-0472">Membrane</keyword>
<keyword evidence="4" id="KW-0349">Heme</keyword>
<keyword evidence="6" id="KW-0560">Oxidoreductase</keyword>
<sequence>MAWAWTAFSLVAFAYFLQSWMRKQKNMYKKLPPGPRGLPIIGNLHMLGEFLHRDLHRLANKHGPIMHIRLGFVPTIVVSSPQAAEQFLKRHDLVFASSPLHHTALLGATCVSCAP</sequence>
<dbReference type="AlphaFoldDB" id="A0AAP0X1G2"/>
<evidence type="ECO:0000256" key="3">
    <source>
        <dbReference type="ARBA" id="ARBA00010617"/>
    </source>
</evidence>
<dbReference type="InterPro" id="IPR001128">
    <property type="entry name" value="Cyt_P450"/>
</dbReference>
<evidence type="ECO:0000256" key="2">
    <source>
        <dbReference type="ARBA" id="ARBA00004370"/>
    </source>
</evidence>
<accession>A0AAP0X1G2</accession>
<evidence type="ECO:0000256" key="7">
    <source>
        <dbReference type="ARBA" id="ARBA00023004"/>
    </source>
</evidence>
<protein>
    <recommendedName>
        <fullName evidence="12">Cytochrome P450</fullName>
    </recommendedName>
</protein>
<comment type="similarity">
    <text evidence="3">Belongs to the cytochrome P450 family.</text>
</comment>
<reference evidence="10 11" key="1">
    <citation type="journal article" date="2024" name="Plant J.">
        <title>Genome sequences and population genomics reveal climatic adaptation and genomic divergence between two closely related sweetgum species.</title>
        <authorList>
            <person name="Xu W.Q."/>
            <person name="Ren C.Q."/>
            <person name="Zhang X.Y."/>
            <person name="Comes H.P."/>
            <person name="Liu X.H."/>
            <person name="Li Y.G."/>
            <person name="Kettle C.J."/>
            <person name="Jalonen R."/>
            <person name="Gaisberger H."/>
            <person name="Ma Y.Z."/>
            <person name="Qiu Y.X."/>
        </authorList>
    </citation>
    <scope>NUCLEOTIDE SEQUENCE [LARGE SCALE GENOMIC DNA]</scope>
    <source>
        <strain evidence="10">Hangzhou</strain>
    </source>
</reference>
<keyword evidence="7" id="KW-0408">Iron</keyword>
<dbReference type="PANTHER" id="PTHR47943:SF2">
    <property type="entry name" value="CYTOCHROME P450"/>
    <property type="match status" value="1"/>
</dbReference>
<dbReference type="GO" id="GO:0004497">
    <property type="term" value="F:monooxygenase activity"/>
    <property type="evidence" value="ECO:0007669"/>
    <property type="project" value="UniProtKB-KW"/>
</dbReference>
<dbReference type="GO" id="GO:0005506">
    <property type="term" value="F:iron ion binding"/>
    <property type="evidence" value="ECO:0007669"/>
    <property type="project" value="InterPro"/>
</dbReference>
<comment type="cofactor">
    <cofactor evidence="1">
        <name>heme</name>
        <dbReference type="ChEBI" id="CHEBI:30413"/>
    </cofactor>
</comment>
<proteinExistence type="inferred from homology"/>
<dbReference type="SUPFAM" id="SSF48264">
    <property type="entry name" value="Cytochrome P450"/>
    <property type="match status" value="1"/>
</dbReference>
<evidence type="ECO:0000313" key="10">
    <source>
        <dbReference type="EMBL" id="KAK9289239.1"/>
    </source>
</evidence>
<dbReference type="GO" id="GO:0020037">
    <property type="term" value="F:heme binding"/>
    <property type="evidence" value="ECO:0007669"/>
    <property type="project" value="InterPro"/>
</dbReference>
<evidence type="ECO:0000256" key="4">
    <source>
        <dbReference type="ARBA" id="ARBA00022617"/>
    </source>
</evidence>
<organism evidence="10 11">
    <name type="scientific">Liquidambar formosana</name>
    <name type="common">Formosan gum</name>
    <dbReference type="NCBI Taxonomy" id="63359"/>
    <lineage>
        <taxon>Eukaryota</taxon>
        <taxon>Viridiplantae</taxon>
        <taxon>Streptophyta</taxon>
        <taxon>Embryophyta</taxon>
        <taxon>Tracheophyta</taxon>
        <taxon>Spermatophyta</taxon>
        <taxon>Magnoliopsida</taxon>
        <taxon>eudicotyledons</taxon>
        <taxon>Gunneridae</taxon>
        <taxon>Pentapetalae</taxon>
        <taxon>Saxifragales</taxon>
        <taxon>Altingiaceae</taxon>
        <taxon>Liquidambar</taxon>
    </lineage>
</organism>
<evidence type="ECO:0000256" key="1">
    <source>
        <dbReference type="ARBA" id="ARBA00001971"/>
    </source>
</evidence>
<gene>
    <name evidence="10" type="ORF">L1049_017714</name>
</gene>
<name>A0AAP0X1G2_LIQFO</name>